<feature type="binding site" evidence="6">
    <location>
        <position position="280"/>
    </location>
    <ligand>
        <name>FAD</name>
        <dbReference type="ChEBI" id="CHEBI:57692"/>
    </ligand>
</feature>
<reference evidence="10" key="1">
    <citation type="submission" date="2022-07" db="EMBL/GenBank/DDBJ databases">
        <title>Draft genome sequence of Zalerion maritima ATCC 34329, a (micro)plastics degrading marine fungus.</title>
        <authorList>
            <person name="Paco A."/>
            <person name="Goncalves M.F.M."/>
            <person name="Rocha-Santos T.A.P."/>
            <person name="Alves A."/>
        </authorList>
    </citation>
    <scope>NUCLEOTIDE SEQUENCE</scope>
    <source>
        <strain evidence="10">ATCC 34329</strain>
    </source>
</reference>
<dbReference type="Gene3D" id="3.40.50.80">
    <property type="entry name" value="Nucleotide-binding domain of ferredoxin-NADP reductase (FNR) module"/>
    <property type="match status" value="1"/>
</dbReference>
<dbReference type="InterPro" id="IPR001834">
    <property type="entry name" value="CBR-like"/>
</dbReference>
<evidence type="ECO:0000256" key="2">
    <source>
        <dbReference type="ARBA" id="ARBA00006105"/>
    </source>
</evidence>
<organism evidence="10 11">
    <name type="scientific">Zalerion maritima</name>
    <dbReference type="NCBI Taxonomy" id="339359"/>
    <lineage>
        <taxon>Eukaryota</taxon>
        <taxon>Fungi</taxon>
        <taxon>Dikarya</taxon>
        <taxon>Ascomycota</taxon>
        <taxon>Pezizomycotina</taxon>
        <taxon>Sordariomycetes</taxon>
        <taxon>Lulworthiomycetidae</taxon>
        <taxon>Lulworthiales</taxon>
        <taxon>Lulworthiaceae</taxon>
        <taxon>Zalerion</taxon>
    </lineage>
</organism>
<evidence type="ECO:0000259" key="9">
    <source>
        <dbReference type="PROSITE" id="PS51384"/>
    </source>
</evidence>
<feature type="binding site" evidence="6">
    <location>
        <position position="281"/>
    </location>
    <ligand>
        <name>FAD</name>
        <dbReference type="ChEBI" id="CHEBI:57692"/>
    </ligand>
</feature>
<feature type="region of interest" description="Disordered" evidence="7">
    <location>
        <begin position="45"/>
        <end position="78"/>
    </location>
</feature>
<evidence type="ECO:0000256" key="4">
    <source>
        <dbReference type="ARBA" id="ARBA00022827"/>
    </source>
</evidence>
<comment type="cofactor">
    <cofactor evidence="1 6">
        <name>FAD</name>
        <dbReference type="ChEBI" id="CHEBI:57692"/>
    </cofactor>
</comment>
<feature type="transmembrane region" description="Helical" evidence="8">
    <location>
        <begin position="82"/>
        <end position="100"/>
    </location>
</feature>
<name>A0AAD5RVC4_9PEZI</name>
<dbReference type="AlphaFoldDB" id="A0AAD5RVC4"/>
<keyword evidence="5" id="KW-0560">Oxidoreductase</keyword>
<proteinExistence type="inferred from homology"/>
<dbReference type="Gene3D" id="2.40.30.10">
    <property type="entry name" value="Translation factors"/>
    <property type="match status" value="1"/>
</dbReference>
<evidence type="ECO:0000256" key="1">
    <source>
        <dbReference type="ARBA" id="ARBA00001974"/>
    </source>
</evidence>
<evidence type="ECO:0000256" key="3">
    <source>
        <dbReference type="ARBA" id="ARBA00022630"/>
    </source>
</evidence>
<keyword evidence="3 6" id="KW-0285">Flavoprotein</keyword>
<dbReference type="GO" id="GO:0005739">
    <property type="term" value="C:mitochondrion"/>
    <property type="evidence" value="ECO:0007669"/>
    <property type="project" value="TreeGrafter"/>
</dbReference>
<comment type="similarity">
    <text evidence="2">Belongs to the flavoprotein pyridine nucleotide cytochrome reductase family.</text>
</comment>
<evidence type="ECO:0000256" key="8">
    <source>
        <dbReference type="SAM" id="Phobius"/>
    </source>
</evidence>
<feature type="binding site" evidence="6">
    <location>
        <position position="271"/>
    </location>
    <ligand>
        <name>FAD</name>
        <dbReference type="ChEBI" id="CHEBI:57692"/>
    </ligand>
</feature>
<dbReference type="SUPFAM" id="SSF63380">
    <property type="entry name" value="Riboflavin synthase domain-like"/>
    <property type="match status" value="1"/>
</dbReference>
<feature type="compositionally biased region" description="Low complexity" evidence="7">
    <location>
        <begin position="45"/>
        <end position="61"/>
    </location>
</feature>
<sequence>MSSLSRQQAILSSTFSSLPSSTVTGSRSISSSFLFQQQHPGYSTPYPYHHFQQPQHHPSYQNGYGMPPPPPPPPPPRRLSKAQILGIVVFGVTGWLLWIIDGVDIIFEDEPPPILNPDEFRTFKIISRESIVPGSDIQIVRVRPDPMPKTFVLEPLDNYIEGWAGGLWHVEIKHPDIQVSREYTPLPPEVVDTYRRKECCKSVDILLQAPVVVDKFKIDPDKIANLASILGDDSPNYTNDVLKRIQQDPAGSELLSHAAFPPYMACDLLFIIRPLEDGLVSRYLCSLPIGSPVYLRGPHSGFNTFIRSGIRFPDSQDSDQSPPGRDTKPETETETGDEVRFVCVAGGTGIAPVMQTLKLAPSAVLPNQGTKYHATVLWATRREVEGAVSRKLGQGSSTAGSFPVSRGPSTTNYISDWFVEFFEMLDLKNSVDVEFRCFSDENNTRISPDDIKQAILAKSTHWGEARPLPRNNPYCHYHGRFVLTQSPEGDPPDAMCSCPDTKDSAPRKKILLISGPPGFVEDIAGPKVWSNGRHLQGRIGGVLGQLEEKNPGILDDWLVLKL</sequence>
<evidence type="ECO:0000256" key="7">
    <source>
        <dbReference type="SAM" id="MobiDB-lite"/>
    </source>
</evidence>
<keyword evidence="8" id="KW-1133">Transmembrane helix</keyword>
<dbReference type="PANTHER" id="PTHR19370">
    <property type="entry name" value="NADH-CYTOCHROME B5 REDUCTASE"/>
    <property type="match status" value="1"/>
</dbReference>
<comment type="caution">
    <text evidence="10">The sequence shown here is derived from an EMBL/GenBank/DDBJ whole genome shotgun (WGS) entry which is preliminary data.</text>
</comment>
<feature type="region of interest" description="Disordered" evidence="7">
    <location>
        <begin position="311"/>
        <end position="337"/>
    </location>
</feature>
<evidence type="ECO:0000313" key="11">
    <source>
        <dbReference type="Proteomes" id="UP001201980"/>
    </source>
</evidence>
<dbReference type="InterPro" id="IPR039261">
    <property type="entry name" value="FNR_nucleotide-bd"/>
</dbReference>
<keyword evidence="8" id="KW-0472">Membrane</keyword>
<evidence type="ECO:0000256" key="5">
    <source>
        <dbReference type="ARBA" id="ARBA00023002"/>
    </source>
</evidence>
<dbReference type="InterPro" id="IPR017927">
    <property type="entry name" value="FAD-bd_FR_type"/>
</dbReference>
<dbReference type="EMBL" id="JAKWBI020000183">
    <property type="protein sequence ID" value="KAJ2899984.1"/>
    <property type="molecule type" value="Genomic_DNA"/>
</dbReference>
<evidence type="ECO:0000256" key="6">
    <source>
        <dbReference type="PIRSR" id="PIRSR601834-1"/>
    </source>
</evidence>
<dbReference type="GO" id="GO:0016491">
    <property type="term" value="F:oxidoreductase activity"/>
    <property type="evidence" value="ECO:0007669"/>
    <property type="project" value="UniProtKB-KW"/>
</dbReference>
<dbReference type="Proteomes" id="UP001201980">
    <property type="component" value="Unassembled WGS sequence"/>
</dbReference>
<keyword evidence="4 6" id="KW-0274">FAD</keyword>
<accession>A0AAD5RVC4</accession>
<gene>
    <name evidence="10" type="ORF">MKZ38_002703</name>
</gene>
<keyword evidence="8" id="KW-0812">Transmembrane</keyword>
<dbReference type="InterPro" id="IPR017938">
    <property type="entry name" value="Riboflavin_synthase-like_b-brl"/>
</dbReference>
<dbReference type="PANTHER" id="PTHR19370:SF189">
    <property type="entry name" value="CYTOCHROME C MITOCHONDRIAL IMPORT FACTOR CYC2"/>
    <property type="match status" value="1"/>
</dbReference>
<protein>
    <recommendedName>
        <fullName evidence="9">FAD-binding FR-type domain-containing protein</fullName>
    </recommendedName>
</protein>
<feature type="compositionally biased region" description="Pro residues" evidence="7">
    <location>
        <begin position="66"/>
        <end position="77"/>
    </location>
</feature>
<feature type="domain" description="FAD-binding FR-type" evidence="9">
    <location>
        <begin position="118"/>
        <end position="305"/>
    </location>
</feature>
<dbReference type="PROSITE" id="PS51384">
    <property type="entry name" value="FAD_FR"/>
    <property type="match status" value="1"/>
</dbReference>
<evidence type="ECO:0000313" key="10">
    <source>
        <dbReference type="EMBL" id="KAJ2899984.1"/>
    </source>
</evidence>
<keyword evidence="11" id="KW-1185">Reference proteome</keyword>